<organism evidence="1 2">
    <name type="scientific">Enterococcus saigonensis</name>
    <dbReference type="NCBI Taxonomy" id="1805431"/>
    <lineage>
        <taxon>Bacteria</taxon>
        <taxon>Bacillati</taxon>
        <taxon>Bacillota</taxon>
        <taxon>Bacilli</taxon>
        <taxon>Lactobacillales</taxon>
        <taxon>Enterococcaceae</taxon>
        <taxon>Enterococcus</taxon>
    </lineage>
</organism>
<dbReference type="Pfam" id="PF13599">
    <property type="entry name" value="Pentapeptide_4"/>
    <property type="match status" value="1"/>
</dbReference>
<dbReference type="Gene3D" id="2.160.20.80">
    <property type="entry name" value="E3 ubiquitin-protein ligase SopA"/>
    <property type="match status" value="1"/>
</dbReference>
<dbReference type="SUPFAM" id="SSF141571">
    <property type="entry name" value="Pentapeptide repeat-like"/>
    <property type="match status" value="1"/>
</dbReference>
<proteinExistence type="predicted"/>
<reference evidence="1 2" key="1">
    <citation type="submission" date="2020-02" db="EMBL/GenBank/DDBJ databases">
        <title>Characterization of vanA genotype vancomycin-resistant Enterococcus saigonensis VE80.</title>
        <authorList>
            <person name="Harada T."/>
            <person name="Motooka D."/>
            <person name="Nakamura S."/>
            <person name="Yamamoto Y."/>
            <person name="Kawahara R."/>
            <person name="Kawatsu K."/>
        </authorList>
    </citation>
    <scope>NUCLEOTIDE SEQUENCE [LARGE SCALE GENOMIC DNA]</scope>
    <source>
        <strain evidence="1 2">VE80</strain>
    </source>
</reference>
<evidence type="ECO:0000313" key="1">
    <source>
        <dbReference type="EMBL" id="BCA86526.1"/>
    </source>
</evidence>
<protein>
    <recommendedName>
        <fullName evidence="3">Pentapeptide repeat protein</fullName>
    </recommendedName>
</protein>
<accession>A0A679IML4</accession>
<dbReference type="InterPro" id="IPR052949">
    <property type="entry name" value="PA_immunity-related"/>
</dbReference>
<dbReference type="Proteomes" id="UP000502998">
    <property type="component" value="Chromosome"/>
</dbReference>
<dbReference type="AlphaFoldDB" id="A0A679IML4"/>
<evidence type="ECO:0000313" key="2">
    <source>
        <dbReference type="Proteomes" id="UP000502998"/>
    </source>
</evidence>
<dbReference type="PANTHER" id="PTHR42999">
    <property type="entry name" value="ANTIBIOTIC RESISTANCE PROTEIN MCBG"/>
    <property type="match status" value="1"/>
</dbReference>
<dbReference type="PANTHER" id="PTHR42999:SF1">
    <property type="entry name" value="PENTAPEPTIDE REPEAT-CONTAINING PROTEIN"/>
    <property type="match status" value="1"/>
</dbReference>
<dbReference type="RefSeq" id="WP_173103663.1">
    <property type="nucleotide sequence ID" value="NZ_AP022822.1"/>
</dbReference>
<sequence length="211" mass="24353">MKQPALPQLPDLIKTDFFIEDEAFFEGNAFTNSDYSYLTGKNIIIRQSVLEKITLHKTRLDNFEASNVIFRNCDFSNIEWLKASFHQVIFDQCKLTGANFSESYLRDCQFQDCLCDFASFSQANLKVVTFSRCRLTDSEFYSLNWQHIALLDNDLTGSNWSHTRLNKLDFSTNKFYRITFDHQNLRGLIVNSQQALVIAASLGLVIEDSLI</sequence>
<dbReference type="EMBL" id="AP022822">
    <property type="protein sequence ID" value="BCA86526.1"/>
    <property type="molecule type" value="Genomic_DNA"/>
</dbReference>
<keyword evidence="2" id="KW-1185">Reference proteome</keyword>
<gene>
    <name evidence="1" type="ORF">EsVE80_20490</name>
</gene>
<name>A0A679IML4_9ENTE</name>
<dbReference type="KEGG" id="esg:EsVE80_20490"/>
<evidence type="ECO:0008006" key="3">
    <source>
        <dbReference type="Google" id="ProtNLM"/>
    </source>
</evidence>
<dbReference type="InterPro" id="IPR001646">
    <property type="entry name" value="5peptide_repeat"/>
</dbReference>